<keyword evidence="1" id="KW-0812">Transmembrane</keyword>
<feature type="transmembrane region" description="Helical" evidence="1">
    <location>
        <begin position="7"/>
        <end position="26"/>
    </location>
</feature>
<gene>
    <name evidence="2" type="ORF">FTX54_002085</name>
</gene>
<feature type="transmembrane region" description="Helical" evidence="1">
    <location>
        <begin position="155"/>
        <end position="178"/>
    </location>
</feature>
<proteinExistence type="predicted"/>
<dbReference type="RefSeq" id="WP_147803861.1">
    <property type="nucleotide sequence ID" value="NZ_CP144914.1"/>
</dbReference>
<sequence>MQLGYFMVLLIAASFFISIWMFLFNRADIDPLFWNLLLAWIPIGFACAAHWILTTPRSVQGRGLIACIFGTGWLFFFPNTVYILTDFLHLSDLNFYLSEPEDTIGSGNASTPYAMDGQSWNSFFTTAFTAGIGLAISVLSLYIMHFNVRNYFHTVTGWLFVLMAQVLCGIGVFLGRFIRFNSWDILSEPLTILTVTVESIDRFMIYFTGGFTLIGMFSYLFFYTATQFTKSK</sequence>
<keyword evidence="3" id="KW-1185">Reference proteome</keyword>
<dbReference type="Proteomes" id="UP000321816">
    <property type="component" value="Chromosome"/>
</dbReference>
<feature type="transmembrane region" description="Helical" evidence="1">
    <location>
        <begin position="64"/>
        <end position="84"/>
    </location>
</feature>
<dbReference type="OrthoDB" id="4540541at2"/>
<dbReference type="KEGG" id="ahal:FTX54_002085"/>
<name>A0A5C7F7B0_9BACI</name>
<keyword evidence="1" id="KW-0472">Membrane</keyword>
<evidence type="ECO:0000256" key="1">
    <source>
        <dbReference type="SAM" id="Phobius"/>
    </source>
</evidence>
<evidence type="ECO:0000313" key="3">
    <source>
        <dbReference type="Proteomes" id="UP000321816"/>
    </source>
</evidence>
<feature type="transmembrane region" description="Helical" evidence="1">
    <location>
        <begin position="123"/>
        <end position="143"/>
    </location>
</feature>
<dbReference type="Pfam" id="PF07099">
    <property type="entry name" value="DUF1361"/>
    <property type="match status" value="1"/>
</dbReference>
<organism evidence="2 3">
    <name type="scientific">Alkalicoccus halolimnae</name>
    <dbReference type="NCBI Taxonomy" id="1667239"/>
    <lineage>
        <taxon>Bacteria</taxon>
        <taxon>Bacillati</taxon>
        <taxon>Bacillota</taxon>
        <taxon>Bacilli</taxon>
        <taxon>Bacillales</taxon>
        <taxon>Bacillaceae</taxon>
        <taxon>Alkalicoccus</taxon>
    </lineage>
</organism>
<evidence type="ECO:0000313" key="2">
    <source>
        <dbReference type="EMBL" id="WWD80377.1"/>
    </source>
</evidence>
<keyword evidence="1" id="KW-1133">Transmembrane helix</keyword>
<feature type="transmembrane region" description="Helical" evidence="1">
    <location>
        <begin position="203"/>
        <end position="222"/>
    </location>
</feature>
<reference evidence="2 3" key="1">
    <citation type="submission" date="2024-01" db="EMBL/GenBank/DDBJ databases">
        <title>Complete Genome Sequence of Alkalicoccus halolimnae BZ-SZ-XJ29T, a Moderately Halophilic Bacterium Isolated from a Salt Lake.</title>
        <authorList>
            <person name="Zhao B."/>
        </authorList>
    </citation>
    <scope>NUCLEOTIDE SEQUENCE [LARGE SCALE GENOMIC DNA]</scope>
    <source>
        <strain evidence="2 3">BZ-SZ-XJ29</strain>
    </source>
</reference>
<protein>
    <submittedName>
        <fullName evidence="2">DUF1361 domain-containing protein</fullName>
    </submittedName>
</protein>
<dbReference type="InterPro" id="IPR009793">
    <property type="entry name" value="DUF1361"/>
</dbReference>
<dbReference type="EMBL" id="CP144914">
    <property type="protein sequence ID" value="WWD80377.1"/>
    <property type="molecule type" value="Genomic_DNA"/>
</dbReference>
<dbReference type="AlphaFoldDB" id="A0A5C7F7B0"/>
<feature type="transmembrane region" description="Helical" evidence="1">
    <location>
        <begin position="32"/>
        <end position="52"/>
    </location>
</feature>
<accession>A0A5C7F7B0</accession>